<proteinExistence type="predicted"/>
<dbReference type="EMBL" id="CP007264">
    <property type="protein sequence ID" value="AHL22510.1"/>
    <property type="molecule type" value="Genomic_DNA"/>
</dbReference>
<evidence type="ECO:0000313" key="1">
    <source>
        <dbReference type="EMBL" id="AHL22510.1"/>
    </source>
</evidence>
<name>W8P4X3_9EURY</name>
<dbReference type="RefSeq" id="WP_042690447.1">
    <property type="nucleotide sequence ID" value="NZ_CP007264.1"/>
</dbReference>
<accession>W8P4X3</accession>
<organism evidence="1 2">
    <name type="scientific">Thermococcus nautili</name>
    <dbReference type="NCBI Taxonomy" id="195522"/>
    <lineage>
        <taxon>Archaea</taxon>
        <taxon>Methanobacteriati</taxon>
        <taxon>Methanobacteriota</taxon>
        <taxon>Thermococci</taxon>
        <taxon>Thermococcales</taxon>
        <taxon>Thermococcaceae</taxon>
        <taxon>Thermococcus</taxon>
    </lineage>
</organism>
<dbReference type="eggNOG" id="arCOG13125">
    <property type="taxonomic scope" value="Archaea"/>
</dbReference>
<protein>
    <submittedName>
        <fullName evidence="1">Uncharacterized protein</fullName>
    </submittedName>
</protein>
<evidence type="ECO:0000313" key="2">
    <source>
        <dbReference type="Proteomes" id="UP000019434"/>
    </source>
</evidence>
<dbReference type="KEGG" id="tnu:BD01_0888"/>
<dbReference type="AlphaFoldDB" id="W8P4X3"/>
<keyword evidence="2" id="KW-1185">Reference proteome</keyword>
<dbReference type="Proteomes" id="UP000019434">
    <property type="component" value="Chromosome"/>
</dbReference>
<gene>
    <name evidence="1" type="ORF">BD01_0888</name>
</gene>
<sequence length="104" mass="11526">MGEYKHLGPLAWEIIMAKLGEVLFVKNRTRPFFKENPRTGEVELVIPLGSLNRLEREVLKAVGYSPKPVRVGNGVVIAFVIPAKEGIAIDPCLPELILKAYRGS</sequence>
<dbReference type="HOGENOM" id="CLU_2243992_0_0_2"/>
<dbReference type="OrthoDB" id="96298at2157"/>
<dbReference type="GeneID" id="24959378"/>
<reference evidence="1 2" key="1">
    <citation type="submission" date="2014-02" db="EMBL/GenBank/DDBJ databases">
        <title>Genome Sequence of an Hyperthermophilic Archaeon, Thermococcus nautili 30-1, producing viral vesicles.</title>
        <authorList>
            <person name="Oberto J."/>
            <person name="Gaudin M."/>
            <person name="Cossu M."/>
            <person name="Gorlas A."/>
            <person name="Slesarev A."/>
            <person name="Marguet E."/>
            <person name="Forterre P."/>
        </authorList>
    </citation>
    <scope>NUCLEOTIDE SEQUENCE [LARGE SCALE GENOMIC DNA]</scope>
    <source>
        <strain evidence="1 2">30-1</strain>
    </source>
</reference>